<evidence type="ECO:0000313" key="1">
    <source>
        <dbReference type="EMBL" id="KAJ3012793.1"/>
    </source>
</evidence>
<dbReference type="EMBL" id="JANSHE010000306">
    <property type="protein sequence ID" value="KAJ3012793.1"/>
    <property type="molecule type" value="Genomic_DNA"/>
</dbReference>
<organism evidence="1 2">
    <name type="scientific">Trametes sanguinea</name>
    <dbReference type="NCBI Taxonomy" id="158606"/>
    <lineage>
        <taxon>Eukaryota</taxon>
        <taxon>Fungi</taxon>
        <taxon>Dikarya</taxon>
        <taxon>Basidiomycota</taxon>
        <taxon>Agaricomycotina</taxon>
        <taxon>Agaricomycetes</taxon>
        <taxon>Polyporales</taxon>
        <taxon>Polyporaceae</taxon>
        <taxon>Trametes</taxon>
    </lineage>
</organism>
<proteinExistence type="predicted"/>
<gene>
    <name evidence="1" type="ORF">NUW54_g1770</name>
</gene>
<dbReference type="Proteomes" id="UP001144978">
    <property type="component" value="Unassembled WGS sequence"/>
</dbReference>
<keyword evidence="2" id="KW-1185">Reference proteome</keyword>
<evidence type="ECO:0000313" key="2">
    <source>
        <dbReference type="Proteomes" id="UP001144978"/>
    </source>
</evidence>
<name>A0ACC1Q8K1_9APHY</name>
<reference evidence="1" key="1">
    <citation type="submission" date="2022-08" db="EMBL/GenBank/DDBJ databases">
        <title>Genome Sequence of Pycnoporus sanguineus.</title>
        <authorList>
            <person name="Buettner E."/>
        </authorList>
    </citation>
    <scope>NUCLEOTIDE SEQUENCE</scope>
    <source>
        <strain evidence="1">CG-C14</strain>
    </source>
</reference>
<protein>
    <submittedName>
        <fullName evidence="1">Uncharacterized protein</fullName>
    </submittedName>
</protein>
<comment type="caution">
    <text evidence="1">The sequence shown here is derived from an EMBL/GenBank/DDBJ whole genome shotgun (WGS) entry which is preliminary data.</text>
</comment>
<accession>A0ACC1Q8K1</accession>
<sequence>MFTPVICMDPLRLLLTIAAERDIELAQFDGIGAYLNADLDEEIYMQQPPRYEEGSSPVVRLHKALYRLKQAGCQWNHHINKVLTSDLGFQWLNSKRASAMNSPKALHWMCAETSCLMLAVLPGSRSYTPLHHTTRHVASCDQAESPCMLL</sequence>